<sequence>MTDVWRFLFEQGWAVSLLKGSAVTLGLALLGMCVGLIVALPLAIVRWREVYALGRLVEAYTMLVRSIPGLLIIYLIFFGSVQVVDKIGAFFGFQSALRSAYPFLMGVLAISIISSAYSVEVLRGALQAIPEGLIEASKSLAMPRRAIYLRVVLPLMLRGALSGLNNVWQMTIKDTSLVSVVGLGELMRTAALAAGISRSPLVFYLIAGLVFLLITWLSQRLFRVCEVRLNRGFRGAH</sequence>
<dbReference type="CDD" id="cd06261">
    <property type="entry name" value="TM_PBP2"/>
    <property type="match status" value="1"/>
</dbReference>
<evidence type="ECO:0000256" key="7">
    <source>
        <dbReference type="ARBA" id="ARBA00022970"/>
    </source>
</evidence>
<name>A0A1G7RTG4_9PSED</name>
<reference evidence="13" key="1">
    <citation type="submission" date="2016-10" db="EMBL/GenBank/DDBJ databases">
        <authorList>
            <person name="Varghese N."/>
            <person name="Submissions S."/>
        </authorList>
    </citation>
    <scope>NUCLEOTIDE SEQUENCE [LARGE SCALE GENOMIC DNA]</scope>
    <source>
        <strain evidence="13">ATCC 700689</strain>
    </source>
</reference>
<comment type="subcellular location">
    <subcellularLocation>
        <location evidence="1">Cell inner membrane</location>
        <topology evidence="1">Multi-pass membrane protein</topology>
    </subcellularLocation>
    <subcellularLocation>
        <location evidence="10">Cell membrane</location>
        <topology evidence="10">Multi-pass membrane protein</topology>
    </subcellularLocation>
</comment>
<dbReference type="InterPro" id="IPR035906">
    <property type="entry name" value="MetI-like_sf"/>
</dbReference>
<dbReference type="STRING" id="89065.SAMN05216605_101238"/>
<feature type="transmembrane region" description="Helical" evidence="10">
    <location>
        <begin position="100"/>
        <end position="119"/>
    </location>
</feature>
<feature type="transmembrane region" description="Helical" evidence="10">
    <location>
        <begin position="20"/>
        <end position="45"/>
    </location>
</feature>
<evidence type="ECO:0000256" key="1">
    <source>
        <dbReference type="ARBA" id="ARBA00004429"/>
    </source>
</evidence>
<keyword evidence="8 10" id="KW-1133">Transmembrane helix</keyword>
<evidence type="ECO:0000313" key="13">
    <source>
        <dbReference type="Proteomes" id="UP000182894"/>
    </source>
</evidence>
<dbReference type="InterPro" id="IPR051613">
    <property type="entry name" value="ABC_transp_permease_HisMQ"/>
</dbReference>
<organism evidence="12 13">
    <name type="scientific">Pseudomonas abietaniphila</name>
    <dbReference type="NCBI Taxonomy" id="89065"/>
    <lineage>
        <taxon>Bacteria</taxon>
        <taxon>Pseudomonadati</taxon>
        <taxon>Pseudomonadota</taxon>
        <taxon>Gammaproteobacteria</taxon>
        <taxon>Pseudomonadales</taxon>
        <taxon>Pseudomonadaceae</taxon>
        <taxon>Pseudomonas</taxon>
    </lineage>
</organism>
<evidence type="ECO:0000259" key="11">
    <source>
        <dbReference type="PROSITE" id="PS50928"/>
    </source>
</evidence>
<dbReference type="Gene3D" id="1.10.3720.10">
    <property type="entry name" value="MetI-like"/>
    <property type="match status" value="1"/>
</dbReference>
<comment type="similarity">
    <text evidence="2">Belongs to the binding-protein-dependent transport system permease family. HisMQ subfamily.</text>
</comment>
<dbReference type="GO" id="GO:0006865">
    <property type="term" value="P:amino acid transport"/>
    <property type="evidence" value="ECO:0007669"/>
    <property type="project" value="UniProtKB-KW"/>
</dbReference>
<dbReference type="InterPro" id="IPR000515">
    <property type="entry name" value="MetI-like"/>
</dbReference>
<evidence type="ECO:0000256" key="8">
    <source>
        <dbReference type="ARBA" id="ARBA00022989"/>
    </source>
</evidence>
<accession>A0A1G7RTG4</accession>
<dbReference type="Proteomes" id="UP000182894">
    <property type="component" value="Unassembled WGS sequence"/>
</dbReference>
<keyword evidence="4" id="KW-1003">Cell membrane</keyword>
<keyword evidence="6 10" id="KW-0812">Transmembrane</keyword>
<dbReference type="EMBL" id="FNCO01000001">
    <property type="protein sequence ID" value="SDG13469.1"/>
    <property type="molecule type" value="Genomic_DNA"/>
</dbReference>
<protein>
    <submittedName>
        <fullName evidence="12">Octopine/nopaline transport system permease protein</fullName>
    </submittedName>
</protein>
<dbReference type="AlphaFoldDB" id="A0A1G7RTG4"/>
<dbReference type="RefSeq" id="WP_208605125.1">
    <property type="nucleotide sequence ID" value="NZ_FNCO01000001.1"/>
</dbReference>
<dbReference type="NCBIfam" id="TIGR01726">
    <property type="entry name" value="HEQRo_perm_3TM"/>
    <property type="match status" value="1"/>
</dbReference>
<dbReference type="PROSITE" id="PS50928">
    <property type="entry name" value="ABC_TM1"/>
    <property type="match status" value="1"/>
</dbReference>
<keyword evidence="9 10" id="KW-0472">Membrane</keyword>
<evidence type="ECO:0000256" key="5">
    <source>
        <dbReference type="ARBA" id="ARBA00022519"/>
    </source>
</evidence>
<feature type="transmembrane region" description="Helical" evidence="10">
    <location>
        <begin position="147"/>
        <end position="168"/>
    </location>
</feature>
<evidence type="ECO:0000256" key="6">
    <source>
        <dbReference type="ARBA" id="ARBA00022692"/>
    </source>
</evidence>
<evidence type="ECO:0000256" key="2">
    <source>
        <dbReference type="ARBA" id="ARBA00010072"/>
    </source>
</evidence>
<evidence type="ECO:0000256" key="4">
    <source>
        <dbReference type="ARBA" id="ARBA00022475"/>
    </source>
</evidence>
<keyword evidence="3 10" id="KW-0813">Transport</keyword>
<keyword evidence="7" id="KW-0029">Amino-acid transport</keyword>
<proteinExistence type="inferred from homology"/>
<dbReference type="SUPFAM" id="SSF161098">
    <property type="entry name" value="MetI-like"/>
    <property type="match status" value="1"/>
</dbReference>
<evidence type="ECO:0000313" key="12">
    <source>
        <dbReference type="EMBL" id="SDG13469.1"/>
    </source>
</evidence>
<evidence type="ECO:0000256" key="10">
    <source>
        <dbReference type="RuleBase" id="RU363032"/>
    </source>
</evidence>
<dbReference type="Pfam" id="PF00528">
    <property type="entry name" value="BPD_transp_1"/>
    <property type="match status" value="1"/>
</dbReference>
<feature type="transmembrane region" description="Helical" evidence="10">
    <location>
        <begin position="201"/>
        <end position="218"/>
    </location>
</feature>
<evidence type="ECO:0000256" key="9">
    <source>
        <dbReference type="ARBA" id="ARBA00023136"/>
    </source>
</evidence>
<feature type="transmembrane region" description="Helical" evidence="10">
    <location>
        <begin position="57"/>
        <end position="80"/>
    </location>
</feature>
<feature type="domain" description="ABC transmembrane type-1" evidence="11">
    <location>
        <begin position="21"/>
        <end position="215"/>
    </location>
</feature>
<gene>
    <name evidence="12" type="ORF">SAMN05216605_101238</name>
</gene>
<dbReference type="GO" id="GO:0022857">
    <property type="term" value="F:transmembrane transporter activity"/>
    <property type="evidence" value="ECO:0007669"/>
    <property type="project" value="InterPro"/>
</dbReference>
<keyword evidence="5" id="KW-0997">Cell inner membrane</keyword>
<keyword evidence="13" id="KW-1185">Reference proteome</keyword>
<dbReference type="GO" id="GO:0043190">
    <property type="term" value="C:ATP-binding cassette (ABC) transporter complex"/>
    <property type="evidence" value="ECO:0007669"/>
    <property type="project" value="InterPro"/>
</dbReference>
<dbReference type="InterPro" id="IPR010065">
    <property type="entry name" value="AA_ABC_transptr_permease_3TM"/>
</dbReference>
<dbReference type="PANTHER" id="PTHR30133">
    <property type="entry name" value="CATIONIC AMINO ACID TRANSPORTER, MEMBRANE COMPONENT"/>
    <property type="match status" value="1"/>
</dbReference>
<evidence type="ECO:0000256" key="3">
    <source>
        <dbReference type="ARBA" id="ARBA00022448"/>
    </source>
</evidence>
<dbReference type="PANTHER" id="PTHR30133:SF2">
    <property type="entry name" value="ARGININE ABC TRANSPORTER PERMEASE PROTEIN ARTQ"/>
    <property type="match status" value="1"/>
</dbReference>